<dbReference type="Proteomes" id="UP000481861">
    <property type="component" value="Unassembled WGS sequence"/>
</dbReference>
<dbReference type="EMBL" id="JAADJZ010000004">
    <property type="protein sequence ID" value="KAF2875694.1"/>
    <property type="molecule type" value="Genomic_DNA"/>
</dbReference>
<name>A0A7C8IBS1_9PLEO</name>
<reference evidence="1 2" key="1">
    <citation type="submission" date="2020-01" db="EMBL/GenBank/DDBJ databases">
        <authorList>
            <consortium name="DOE Joint Genome Institute"/>
            <person name="Haridas S."/>
            <person name="Albert R."/>
            <person name="Binder M."/>
            <person name="Bloem J."/>
            <person name="Labutti K."/>
            <person name="Salamov A."/>
            <person name="Andreopoulos B."/>
            <person name="Baker S.E."/>
            <person name="Barry K."/>
            <person name="Bills G."/>
            <person name="Bluhm B.H."/>
            <person name="Cannon C."/>
            <person name="Castanera R."/>
            <person name="Culley D.E."/>
            <person name="Daum C."/>
            <person name="Ezra D."/>
            <person name="Gonzalez J.B."/>
            <person name="Henrissat B."/>
            <person name="Kuo A."/>
            <person name="Liang C."/>
            <person name="Lipzen A."/>
            <person name="Lutzoni F."/>
            <person name="Magnuson J."/>
            <person name="Mondo S."/>
            <person name="Nolan M."/>
            <person name="Ohm R."/>
            <person name="Pangilinan J."/>
            <person name="Park H.-J.H."/>
            <person name="Ramirez L."/>
            <person name="Alfaro M."/>
            <person name="Sun H."/>
            <person name="Tritt A."/>
            <person name="Yoshinaga Y."/>
            <person name="Zwiers L.-H.L."/>
            <person name="Turgeon B.G."/>
            <person name="Goodwin S.B."/>
            <person name="Spatafora J.W."/>
            <person name="Crous P.W."/>
            <person name="Grigoriev I.V."/>
        </authorList>
    </citation>
    <scope>NUCLEOTIDE SEQUENCE [LARGE SCALE GENOMIC DNA]</scope>
    <source>
        <strain evidence="1 2">CBS 611.86</strain>
    </source>
</reference>
<protein>
    <submittedName>
        <fullName evidence="1">Uncharacterized protein</fullName>
    </submittedName>
</protein>
<evidence type="ECO:0000313" key="1">
    <source>
        <dbReference type="EMBL" id="KAF2875694.1"/>
    </source>
</evidence>
<keyword evidence="2" id="KW-1185">Reference proteome</keyword>
<comment type="caution">
    <text evidence="1">The sequence shown here is derived from an EMBL/GenBank/DDBJ whole genome shotgun (WGS) entry which is preliminary data.</text>
</comment>
<proteinExistence type="predicted"/>
<dbReference type="AlphaFoldDB" id="A0A7C8IBS1"/>
<accession>A0A7C8IBS1</accession>
<evidence type="ECO:0000313" key="2">
    <source>
        <dbReference type="Proteomes" id="UP000481861"/>
    </source>
</evidence>
<sequence length="356" mass="41133">MSEITTSCSPWVRLPEELKLRILTAALTFSSPVSSETFDRDVVPVCLVSKEFARLVPEACYKNNTAHIRGKGVDRDLTEPHRNSSKLPNPGAAKWIHSIELLLQLDVQESIDIENLHWFGDWALLRRVAESNLGFHNLREIRLRLQLISYLDHDQIEAFLNLLTPMQVFPSGISITSSSTINIVREGLPSMEISADGPLFLRTVENQTNFRRSPELGALAQEVYFTHNIFQPQLESDRPPERYRAKIRHLVLYVDPDDIFMAYLRRIATQFINLHDLEINVELNAYSCFYYHDLVFTERREMGEIIFSVKRGTLSIIWTGGNRDHITRVWRSVRGALRENIKFTCDRLKIPVEIED</sequence>
<gene>
    <name evidence="1" type="ORF">BDV95DRAFT_665131</name>
</gene>
<organism evidence="1 2">
    <name type="scientific">Massariosphaeria phaeospora</name>
    <dbReference type="NCBI Taxonomy" id="100035"/>
    <lineage>
        <taxon>Eukaryota</taxon>
        <taxon>Fungi</taxon>
        <taxon>Dikarya</taxon>
        <taxon>Ascomycota</taxon>
        <taxon>Pezizomycotina</taxon>
        <taxon>Dothideomycetes</taxon>
        <taxon>Pleosporomycetidae</taxon>
        <taxon>Pleosporales</taxon>
        <taxon>Pleosporales incertae sedis</taxon>
        <taxon>Massariosphaeria</taxon>
    </lineage>
</organism>